<keyword evidence="3" id="KW-0547">Nucleotide-binding</keyword>
<protein>
    <recommendedName>
        <fullName evidence="5">ABC1 atypical kinase-like domain-containing protein</fullName>
    </recommendedName>
</protein>
<dbReference type="PANTHER" id="PTHR43851">
    <property type="match status" value="1"/>
</dbReference>
<evidence type="ECO:0000256" key="4">
    <source>
        <dbReference type="ARBA" id="ARBA00022840"/>
    </source>
</evidence>
<dbReference type="EMBL" id="JAKCXM010000001">
    <property type="protein sequence ID" value="KAJ0410283.1"/>
    <property type="molecule type" value="Genomic_DNA"/>
</dbReference>
<evidence type="ECO:0000313" key="7">
    <source>
        <dbReference type="Proteomes" id="UP001209570"/>
    </source>
</evidence>
<evidence type="ECO:0000313" key="6">
    <source>
        <dbReference type="EMBL" id="KAJ0410283.1"/>
    </source>
</evidence>
<accession>A0AAD5MC86</accession>
<comment type="similarity">
    <text evidence="1">Belongs to the protein kinase superfamily. ADCK protein kinase family.</text>
</comment>
<dbReference type="PANTHER" id="PTHR43851:SF3">
    <property type="entry name" value="COENZYME Q8"/>
    <property type="match status" value="1"/>
</dbReference>
<dbReference type="GO" id="GO:0005524">
    <property type="term" value="F:ATP binding"/>
    <property type="evidence" value="ECO:0007669"/>
    <property type="project" value="UniProtKB-KW"/>
</dbReference>
<keyword evidence="2" id="KW-0808">Transferase</keyword>
<dbReference type="InterPro" id="IPR004147">
    <property type="entry name" value="ABC1_dom"/>
</dbReference>
<dbReference type="SUPFAM" id="SSF56112">
    <property type="entry name" value="Protein kinase-like (PK-like)"/>
    <property type="match status" value="1"/>
</dbReference>
<feature type="domain" description="ABC1 atypical kinase-like" evidence="5">
    <location>
        <begin position="172"/>
        <end position="415"/>
    </location>
</feature>
<dbReference type="GO" id="GO:0016740">
    <property type="term" value="F:transferase activity"/>
    <property type="evidence" value="ECO:0007669"/>
    <property type="project" value="UniProtKB-KW"/>
</dbReference>
<keyword evidence="4" id="KW-0067">ATP-binding</keyword>
<dbReference type="Pfam" id="PF03109">
    <property type="entry name" value="ABC1"/>
    <property type="match status" value="1"/>
</dbReference>
<evidence type="ECO:0000256" key="2">
    <source>
        <dbReference type="ARBA" id="ARBA00022679"/>
    </source>
</evidence>
<dbReference type="Proteomes" id="UP001209570">
    <property type="component" value="Unassembled WGS sequence"/>
</dbReference>
<gene>
    <name evidence="6" type="ORF">P43SY_002615</name>
</gene>
<comment type="caution">
    <text evidence="6">The sequence shown here is derived from an EMBL/GenBank/DDBJ whole genome shotgun (WGS) entry which is preliminary data.</text>
</comment>
<evidence type="ECO:0000256" key="3">
    <source>
        <dbReference type="ARBA" id="ARBA00022741"/>
    </source>
</evidence>
<dbReference type="AlphaFoldDB" id="A0AAD5MC86"/>
<proteinExistence type="inferred from homology"/>
<sequence>MDTASVEVTSEEVTSEEVTSEEVTLVVVSSQVVLSTDTASVEVTSEEVALEVMMLVGPMSEVEMLEEMTSEEVTLEPVSLPIRSKWRRDWLASHMIRVLHGAGKVAEQLAKTQVPALSERSAQLARHANELTRILPYLMETSTQHPGSLGQMLSIQDENLIPSKLAIALDRVRQNAHVMPKAQLHAQLAAELGEDWRSLFKEFDDVPIAAASIGQVHRGTLATGERVAVKIQYPGVAESIESDLLNLKRLVTYTNILPKGLYIDEIIRVGQEELTLECNYSQEADNQDRFRELVHASAMADAFVVPKVHREASTSRILTTELISGVPVDKVVNLPQPVRDSIARRILELTVRELFEWRFMQTDPNWSNFMYNSSTDKIGLVDFGAAREYPKQFVDDYFNIVWAAANEDEKTMMDYSIRMKFLTGDESPAMMRAHMMAGMVVGEPFRTHEPFDFHASQLTKRLAQYTETFMHSRLTPPLPEVYSLHRKLAGAFLMCIKLRARVPCRDVLEEVHAKYQSRSD</sequence>
<keyword evidence="7" id="KW-1185">Reference proteome</keyword>
<dbReference type="GO" id="GO:0006744">
    <property type="term" value="P:ubiquinone biosynthetic process"/>
    <property type="evidence" value="ECO:0007669"/>
    <property type="project" value="TreeGrafter"/>
</dbReference>
<dbReference type="InterPro" id="IPR011009">
    <property type="entry name" value="Kinase-like_dom_sf"/>
</dbReference>
<dbReference type="CDD" id="cd13970">
    <property type="entry name" value="ABC1_ADCK3"/>
    <property type="match status" value="1"/>
</dbReference>
<organism evidence="6 7">
    <name type="scientific">Pythium insidiosum</name>
    <name type="common">Pythiosis disease agent</name>
    <dbReference type="NCBI Taxonomy" id="114742"/>
    <lineage>
        <taxon>Eukaryota</taxon>
        <taxon>Sar</taxon>
        <taxon>Stramenopiles</taxon>
        <taxon>Oomycota</taxon>
        <taxon>Peronosporomycetes</taxon>
        <taxon>Pythiales</taxon>
        <taxon>Pythiaceae</taxon>
        <taxon>Pythium</taxon>
    </lineage>
</organism>
<evidence type="ECO:0000256" key="1">
    <source>
        <dbReference type="ARBA" id="ARBA00009670"/>
    </source>
</evidence>
<reference evidence="6" key="1">
    <citation type="submission" date="2021-12" db="EMBL/GenBank/DDBJ databases">
        <title>Prjna785345.</title>
        <authorList>
            <person name="Rujirawat T."/>
            <person name="Krajaejun T."/>
        </authorList>
    </citation>
    <scope>NUCLEOTIDE SEQUENCE</scope>
    <source>
        <strain evidence="6">Pi057C3</strain>
    </source>
</reference>
<name>A0AAD5MC86_PYTIN</name>
<dbReference type="InterPro" id="IPR051409">
    <property type="entry name" value="Atypical_kinase_ADCK"/>
</dbReference>
<dbReference type="InterPro" id="IPR034646">
    <property type="entry name" value="ADCK3_dom"/>
</dbReference>
<evidence type="ECO:0000259" key="5">
    <source>
        <dbReference type="Pfam" id="PF03109"/>
    </source>
</evidence>